<feature type="transmembrane region" description="Helical" evidence="1">
    <location>
        <begin position="722"/>
        <end position="743"/>
    </location>
</feature>
<dbReference type="SMART" id="SM00355">
    <property type="entry name" value="ZnF_C2H2"/>
    <property type="match status" value="4"/>
</dbReference>
<protein>
    <submittedName>
        <fullName evidence="4">Uncharacterized protein LOC117643699</fullName>
    </submittedName>
</protein>
<dbReference type="Proteomes" id="UP000515158">
    <property type="component" value="Unplaced"/>
</dbReference>
<proteinExistence type="predicted"/>
<sequence>MKLFGILFSAPQIFYLFLLLYIAGIELNPGPFPCKSCAAVPETISCNIRHQHLHSVSRNFLYHCPAPSCIFSTKSFNFMNKHVSMFHSETSHIDPEATNTIGCVCESGGIPCAYSTTSFWELVQHLCTHLDSDVEVGCPILGCEYPNSFRKKSTFRVHLSQYHPNWRDEGCPKQHLRRNQENLNGGYLGPNCDEAMDTEDGGANISPDSNQNMFDDAAVIDCIAKFYLQLYGLHTLPFETIQDICNGIICMTEVIHAKMNQVLTEELEKLNIPQDQINLIRYKVMQADLLYASHHKDNSPGPYLSSDYYRREYFMKYFGFCSPKEMHLDEDDHDNHLRQEIIPITPTLLRLFQDPVICKDIDDSFLKQADPSNDIVSDYTEGLQFISENHPSKEIHIFVYQDTVNAVMNALGSAKNKHKLLTMYFTVGNLKSHRRAKVESKHLMMIMRESVFKEVKAPKSLEEVMKELKSLETEGILYKGENVSVAVVFIQGDNLGQHLIGGFIESFSTKFFCRFCEILRAHFKANPTSTSRLRTKADYTRCALRAMVMEKPIKGIKAGCEFNDLKYFHATTHLAPCLAHDLFEGVVSWDLAGIISNLIRDKWFSRKWLNKKIKAFKCVGADSPNKPAFVEKKGLKLGGHAVQNWTLLRLLPFILGDKIADVEHSSWKLYLQLKEITESFTPPSFYKSDMPYAQDVLLPAYFERRAEVLDIEKYPLNPKHHFLYAHYAFLMCLLGPLIHLWTLPYEQRHKFFKHLLRLSQNFINPEHSCAYRYLLHVTYMSSDGPTFQEECVEVSSKQMTPDLYSAKLANIVSSSFQEPGWRDCTSVCFDGLQYKKEDVLLLSENQGNILTGTVKVIAVKDNVLSFICELNEATFDSSLGIHTMPEPSGNLKCISFNELRYPVPHPIYFFRGRLSFSLKHKLLRSN</sequence>
<feature type="domain" description="C2H2-type" evidence="2">
    <location>
        <begin position="62"/>
        <end position="87"/>
    </location>
</feature>
<evidence type="ECO:0000313" key="4">
    <source>
        <dbReference type="RefSeq" id="XP_034238641.1"/>
    </source>
</evidence>
<feature type="domain" description="C2H2-type" evidence="2">
    <location>
        <begin position="103"/>
        <end position="129"/>
    </location>
</feature>
<organism evidence="4">
    <name type="scientific">Thrips palmi</name>
    <name type="common">Melon thrips</name>
    <dbReference type="NCBI Taxonomy" id="161013"/>
    <lineage>
        <taxon>Eukaryota</taxon>
        <taxon>Metazoa</taxon>
        <taxon>Ecdysozoa</taxon>
        <taxon>Arthropoda</taxon>
        <taxon>Hexapoda</taxon>
        <taxon>Insecta</taxon>
        <taxon>Pterygota</taxon>
        <taxon>Neoptera</taxon>
        <taxon>Paraneoptera</taxon>
        <taxon>Thysanoptera</taxon>
        <taxon>Terebrantia</taxon>
        <taxon>Thripoidea</taxon>
        <taxon>Thripidae</taxon>
        <taxon>Thrips</taxon>
    </lineage>
</organism>
<dbReference type="OrthoDB" id="6764509at2759"/>
<dbReference type="GeneID" id="117643699"/>
<feature type="domain" description="C2H2-type" evidence="2">
    <location>
        <begin position="32"/>
        <end position="54"/>
    </location>
</feature>
<reference evidence="4" key="1">
    <citation type="submission" date="2025-08" db="UniProtKB">
        <authorList>
            <consortium name="RefSeq"/>
        </authorList>
    </citation>
    <scope>IDENTIFICATION</scope>
    <source>
        <tissue evidence="4">Total insect</tissue>
    </source>
</reference>
<evidence type="ECO:0000256" key="1">
    <source>
        <dbReference type="SAM" id="Phobius"/>
    </source>
</evidence>
<dbReference type="AlphaFoldDB" id="A0A6P8YP40"/>
<dbReference type="KEGG" id="tpal:117643699"/>
<name>A0A6P8YP40_THRPL</name>
<evidence type="ECO:0000259" key="2">
    <source>
        <dbReference type="SMART" id="SM00355"/>
    </source>
</evidence>
<evidence type="ECO:0000313" key="3">
    <source>
        <dbReference type="Proteomes" id="UP000515158"/>
    </source>
</evidence>
<keyword evidence="3" id="KW-1185">Reference proteome</keyword>
<keyword evidence="1" id="KW-1133">Transmembrane helix</keyword>
<feature type="domain" description="C2H2-type" evidence="2">
    <location>
        <begin position="136"/>
        <end position="163"/>
    </location>
</feature>
<gene>
    <name evidence="4" type="primary">LOC117643699</name>
</gene>
<keyword evidence="1" id="KW-0812">Transmembrane</keyword>
<dbReference type="InParanoid" id="A0A6P8YP40"/>
<keyword evidence="1" id="KW-0472">Membrane</keyword>
<dbReference type="RefSeq" id="XP_034238641.1">
    <property type="nucleotide sequence ID" value="XM_034382750.1"/>
</dbReference>
<dbReference type="InterPro" id="IPR013087">
    <property type="entry name" value="Znf_C2H2_type"/>
</dbReference>
<accession>A0A6P8YP40</accession>